<gene>
    <name evidence="1" type="ORF">LITE_LOCUS44675</name>
</gene>
<sequence>VHSRLATKLRAEELLGGTKEEGEVKIKEDFVMARFESLHGVDLEIRFLKGGLSTQSPLRSIFN</sequence>
<evidence type="ECO:0000313" key="2">
    <source>
        <dbReference type="Proteomes" id="UP001154282"/>
    </source>
</evidence>
<dbReference type="AlphaFoldDB" id="A0AAV0QTA4"/>
<keyword evidence="2" id="KW-1185">Reference proteome</keyword>
<feature type="non-terminal residue" evidence="1">
    <location>
        <position position="1"/>
    </location>
</feature>
<reference evidence="1" key="1">
    <citation type="submission" date="2022-08" db="EMBL/GenBank/DDBJ databases">
        <authorList>
            <person name="Gutierrez-Valencia J."/>
        </authorList>
    </citation>
    <scope>NUCLEOTIDE SEQUENCE</scope>
</reference>
<proteinExistence type="predicted"/>
<accession>A0AAV0QTA4</accession>
<dbReference type="EMBL" id="CAMGYJ010000010">
    <property type="protein sequence ID" value="CAI0548176.1"/>
    <property type="molecule type" value="Genomic_DNA"/>
</dbReference>
<evidence type="ECO:0000313" key="1">
    <source>
        <dbReference type="EMBL" id="CAI0548176.1"/>
    </source>
</evidence>
<organism evidence="1 2">
    <name type="scientific">Linum tenue</name>
    <dbReference type="NCBI Taxonomy" id="586396"/>
    <lineage>
        <taxon>Eukaryota</taxon>
        <taxon>Viridiplantae</taxon>
        <taxon>Streptophyta</taxon>
        <taxon>Embryophyta</taxon>
        <taxon>Tracheophyta</taxon>
        <taxon>Spermatophyta</taxon>
        <taxon>Magnoliopsida</taxon>
        <taxon>eudicotyledons</taxon>
        <taxon>Gunneridae</taxon>
        <taxon>Pentapetalae</taxon>
        <taxon>rosids</taxon>
        <taxon>fabids</taxon>
        <taxon>Malpighiales</taxon>
        <taxon>Linaceae</taxon>
        <taxon>Linum</taxon>
    </lineage>
</organism>
<name>A0AAV0QTA4_9ROSI</name>
<protein>
    <submittedName>
        <fullName evidence="1">Uncharacterized protein</fullName>
    </submittedName>
</protein>
<dbReference type="Proteomes" id="UP001154282">
    <property type="component" value="Unassembled WGS sequence"/>
</dbReference>
<comment type="caution">
    <text evidence="1">The sequence shown here is derived from an EMBL/GenBank/DDBJ whole genome shotgun (WGS) entry which is preliminary data.</text>
</comment>